<protein>
    <submittedName>
        <fullName evidence="1">Uncharacterized protein</fullName>
    </submittedName>
</protein>
<name>A0ABS4IME3_9BACL</name>
<reference evidence="1 2" key="1">
    <citation type="submission" date="2021-03" db="EMBL/GenBank/DDBJ databases">
        <title>Genomic Encyclopedia of Type Strains, Phase IV (KMG-IV): sequencing the most valuable type-strain genomes for metagenomic binning, comparative biology and taxonomic classification.</title>
        <authorList>
            <person name="Goeker M."/>
        </authorList>
    </citation>
    <scope>NUCLEOTIDE SEQUENCE [LARGE SCALE GENOMIC DNA]</scope>
    <source>
        <strain evidence="1 2">DSM 26048</strain>
    </source>
</reference>
<proteinExistence type="predicted"/>
<evidence type="ECO:0000313" key="1">
    <source>
        <dbReference type="EMBL" id="MBP1988685.1"/>
    </source>
</evidence>
<organism evidence="1 2">
    <name type="scientific">Paenibacillus eucommiae</name>
    <dbReference type="NCBI Taxonomy" id="1355755"/>
    <lineage>
        <taxon>Bacteria</taxon>
        <taxon>Bacillati</taxon>
        <taxon>Bacillota</taxon>
        <taxon>Bacilli</taxon>
        <taxon>Bacillales</taxon>
        <taxon>Paenibacillaceae</taxon>
        <taxon>Paenibacillus</taxon>
    </lineage>
</organism>
<sequence length="117" mass="14117">MSKYNEHISDFYQKQKLYSYLKEINVKRNLDGEVCSDYELIITLCEYPFYEGNKRLKLYYFGVVDLKVGNLDTIFRLDIGINDISNRQMEGVKYQVIENENLLFSFYCREFKFELLE</sequence>
<dbReference type="EMBL" id="JAGGLB010000001">
    <property type="protein sequence ID" value="MBP1988685.1"/>
    <property type="molecule type" value="Genomic_DNA"/>
</dbReference>
<accession>A0ABS4IME3</accession>
<evidence type="ECO:0000313" key="2">
    <source>
        <dbReference type="Proteomes" id="UP001519287"/>
    </source>
</evidence>
<gene>
    <name evidence="1" type="ORF">J2Z66_000280</name>
</gene>
<dbReference type="Proteomes" id="UP001519287">
    <property type="component" value="Unassembled WGS sequence"/>
</dbReference>
<dbReference type="RefSeq" id="WP_209968933.1">
    <property type="nucleotide sequence ID" value="NZ_JAGGLB010000001.1"/>
</dbReference>
<keyword evidence="2" id="KW-1185">Reference proteome</keyword>
<comment type="caution">
    <text evidence="1">The sequence shown here is derived from an EMBL/GenBank/DDBJ whole genome shotgun (WGS) entry which is preliminary data.</text>
</comment>